<dbReference type="GO" id="GO:0008658">
    <property type="term" value="F:penicillin binding"/>
    <property type="evidence" value="ECO:0007669"/>
    <property type="project" value="InterPro"/>
</dbReference>
<dbReference type="InterPro" id="IPR050396">
    <property type="entry name" value="Glycosyltr_51/Transpeptidase"/>
</dbReference>
<dbReference type="GO" id="GO:0008955">
    <property type="term" value="F:peptidoglycan glycosyltransferase activity"/>
    <property type="evidence" value="ECO:0007669"/>
    <property type="project" value="UniProtKB-EC"/>
</dbReference>
<dbReference type="InterPro" id="IPR012338">
    <property type="entry name" value="Beta-lactam/transpept-like"/>
</dbReference>
<evidence type="ECO:0000256" key="13">
    <source>
        <dbReference type="ARBA" id="ARBA00023136"/>
    </source>
</evidence>
<comment type="catalytic activity">
    <reaction evidence="17">
        <text>[GlcNAc-(1-&gt;4)-Mur2Ac(oyl-L-Ala-gamma-D-Glu-L-Lys-D-Ala-D-Ala)](n)-di-trans,octa-cis-undecaprenyl diphosphate + beta-D-GlcNAc-(1-&gt;4)-Mur2Ac(oyl-L-Ala-gamma-D-Glu-L-Lys-D-Ala-D-Ala)-di-trans,octa-cis-undecaprenyl diphosphate = [GlcNAc-(1-&gt;4)-Mur2Ac(oyl-L-Ala-gamma-D-Glu-L-Lys-D-Ala-D-Ala)](n+1)-di-trans,octa-cis-undecaprenyl diphosphate + di-trans,octa-cis-undecaprenyl diphosphate + H(+)</text>
        <dbReference type="Rhea" id="RHEA:23708"/>
        <dbReference type="Rhea" id="RHEA-COMP:9602"/>
        <dbReference type="Rhea" id="RHEA-COMP:9603"/>
        <dbReference type="ChEBI" id="CHEBI:15378"/>
        <dbReference type="ChEBI" id="CHEBI:58405"/>
        <dbReference type="ChEBI" id="CHEBI:60033"/>
        <dbReference type="ChEBI" id="CHEBI:78435"/>
        <dbReference type="EC" id="2.4.99.28"/>
    </reaction>
</comment>
<dbReference type="GO" id="GO:0006508">
    <property type="term" value="P:proteolysis"/>
    <property type="evidence" value="ECO:0007669"/>
    <property type="project" value="UniProtKB-KW"/>
</dbReference>
<dbReference type="AlphaFoldDB" id="F0P1A0"/>
<dbReference type="OrthoDB" id="9766909at2"/>
<dbReference type="SUPFAM" id="SSF56601">
    <property type="entry name" value="beta-lactamase/transpeptidase-like"/>
    <property type="match status" value="1"/>
</dbReference>
<evidence type="ECO:0000256" key="14">
    <source>
        <dbReference type="ARBA" id="ARBA00023268"/>
    </source>
</evidence>
<dbReference type="GO" id="GO:0009002">
    <property type="term" value="F:serine-type D-Ala-D-Ala carboxypeptidase activity"/>
    <property type="evidence" value="ECO:0007669"/>
    <property type="project" value="UniProtKB-EC"/>
</dbReference>
<keyword evidence="19" id="KW-1133">Transmembrane helix</keyword>
<keyword evidence="9 22" id="KW-0808">Transferase</keyword>
<evidence type="ECO:0000259" key="21">
    <source>
        <dbReference type="Pfam" id="PF00912"/>
    </source>
</evidence>
<evidence type="ECO:0000256" key="19">
    <source>
        <dbReference type="SAM" id="Phobius"/>
    </source>
</evidence>
<evidence type="ECO:0000259" key="20">
    <source>
        <dbReference type="Pfam" id="PF00905"/>
    </source>
</evidence>
<dbReference type="InterPro" id="IPR036950">
    <property type="entry name" value="PBP_transglycosylase"/>
</dbReference>
<comment type="similarity">
    <text evidence="3">In the C-terminal section; belongs to the transpeptidase family.</text>
</comment>
<dbReference type="Proteomes" id="UP000008641">
    <property type="component" value="Chromosome"/>
</dbReference>
<feature type="domain" description="Penicillin-binding protein transpeptidase" evidence="20">
    <location>
        <begin position="440"/>
        <end position="672"/>
    </location>
</feature>
<comment type="pathway">
    <text evidence="2">Cell wall biogenesis; peptidoglycan biosynthesis.</text>
</comment>
<dbReference type="SUPFAM" id="SSF53955">
    <property type="entry name" value="Lysozyme-like"/>
    <property type="match status" value="1"/>
</dbReference>
<dbReference type="Gene3D" id="3.40.710.10">
    <property type="entry name" value="DD-peptidase/beta-lactamase superfamily"/>
    <property type="match status" value="2"/>
</dbReference>
<keyword evidence="8 22" id="KW-0328">Glycosyltransferase</keyword>
<dbReference type="EC" id="2.4.1.129" evidence="22"/>
<feature type="compositionally biased region" description="Acidic residues" evidence="18">
    <location>
        <begin position="750"/>
        <end position="760"/>
    </location>
</feature>
<protein>
    <submittedName>
        <fullName evidence="22">Peptidoglycan glycosyltransferase</fullName>
        <ecNumber evidence="22">2.4.1.129</ecNumber>
    </submittedName>
</protein>
<evidence type="ECO:0000256" key="15">
    <source>
        <dbReference type="ARBA" id="ARBA00023316"/>
    </source>
</evidence>
<keyword evidence="13 19" id="KW-0472">Membrane</keyword>
<keyword evidence="7" id="KW-0645">Protease</keyword>
<name>F0P1A0_WEEVC</name>
<feature type="transmembrane region" description="Helical" evidence="19">
    <location>
        <begin position="29"/>
        <end position="48"/>
    </location>
</feature>
<keyword evidence="10" id="KW-0378">Hydrolase</keyword>
<evidence type="ECO:0000256" key="8">
    <source>
        <dbReference type="ARBA" id="ARBA00022676"/>
    </source>
</evidence>
<dbReference type="InterPro" id="IPR001460">
    <property type="entry name" value="PCN-bd_Tpept"/>
</dbReference>
<evidence type="ECO:0000256" key="2">
    <source>
        <dbReference type="ARBA" id="ARBA00004752"/>
    </source>
</evidence>
<reference evidence="22 23" key="1">
    <citation type="journal article" date="2011" name="Stand. Genomic Sci.">
        <title>Complete genome sequence of Weeksella virosa type strain (9751).</title>
        <authorList>
            <person name="Lang E."/>
            <person name="Teshima H."/>
            <person name="Lucas S."/>
            <person name="Lapidus A."/>
            <person name="Hammon N."/>
            <person name="Deshpande S."/>
            <person name="Nolan M."/>
            <person name="Cheng J.F."/>
            <person name="Pitluck S."/>
            <person name="Liolios K."/>
            <person name="Pagani I."/>
            <person name="Mikhailova N."/>
            <person name="Ivanova N."/>
            <person name="Mavromatis K."/>
            <person name="Pati A."/>
            <person name="Tapia R."/>
            <person name="Han C."/>
            <person name="Goodwin L."/>
            <person name="Chen A."/>
            <person name="Palaniappan K."/>
            <person name="Land M."/>
            <person name="Hauser L."/>
            <person name="Chang Y.J."/>
            <person name="Jeffries C.D."/>
            <person name="Brambilla E.M."/>
            <person name="Kopitz M."/>
            <person name="Rohde M."/>
            <person name="Goker M."/>
            <person name="Tindall B.J."/>
            <person name="Detter J.C."/>
            <person name="Woyke T."/>
            <person name="Bristow J."/>
            <person name="Eisen J.A."/>
            <person name="Markowitz V."/>
            <person name="Hugenholtz P."/>
            <person name="Klenk H.P."/>
            <person name="Kyrpides N.C."/>
        </authorList>
    </citation>
    <scope>NUCLEOTIDE SEQUENCE [LARGE SCALE GENOMIC DNA]</scope>
    <source>
        <strain evidence="23">ATCC 43766 / DSM 16922 / JCM 21250 / NBRC 16016 / NCTC 11634 / CL345/78</strain>
    </source>
</reference>
<comment type="similarity">
    <text evidence="4">In the N-terminal section; belongs to the glycosyltransferase 51 family.</text>
</comment>
<dbReference type="Gene3D" id="1.10.3810.10">
    <property type="entry name" value="Biosynthetic peptidoglycan transglycosylase-like"/>
    <property type="match status" value="1"/>
</dbReference>
<reference evidence="23" key="2">
    <citation type="journal article" date="2011" name="Stand. Genomic Sci.">
        <title>Complete genome sequence of Weeksella virosa type strain (9751T).</title>
        <authorList>
            <person name="Lang E."/>
            <person name="Teshima H."/>
            <person name="Lucas S."/>
            <person name="Lapidus A."/>
            <person name="Hammon N."/>
            <person name="Deshpande S."/>
            <person name="Nolan M."/>
            <person name="Cheng J."/>
            <person name="Pitluck S."/>
            <person name="Liolios K."/>
            <person name="Pagani I."/>
            <person name="Mikhailova N."/>
            <person name="Ivanova N."/>
            <person name="Mavromatis K."/>
            <person name="Pati A."/>
            <person name="Tapia R."/>
            <person name="Han C."/>
            <person name="Goodwin L."/>
            <person name="Chen A."/>
            <person name="Palaniappan K."/>
            <person name="Land M."/>
            <person name="Hauser L."/>
            <person name="Chang Y."/>
            <person name="Jeffries C."/>
            <person name="Brambilla E."/>
            <person name="Kopitz M."/>
            <person name="Rohde M."/>
            <person name="Goker M."/>
            <person name="Tindall B."/>
            <person name="Detter J."/>
            <person name="Woyke T."/>
            <person name="Bristow J."/>
            <person name="Eisen J."/>
            <person name="Markowitz V."/>
            <person name="Hugenholtz P."/>
            <person name="Klenk H."/>
            <person name="Kyrpides N."/>
        </authorList>
    </citation>
    <scope>NUCLEOTIDE SEQUENCE [LARGE SCALE GENOMIC DNA]</scope>
    <source>
        <strain evidence="23">ATCC 43766 / DSM 16922 / JCM 21250 / NBRC 16016 / NCTC 11634 / CL345/78</strain>
    </source>
</reference>
<keyword evidence="23" id="KW-1185">Reference proteome</keyword>
<dbReference type="eggNOG" id="COG5009">
    <property type="taxonomic scope" value="Bacteria"/>
</dbReference>
<dbReference type="KEGG" id="wvi:Weevi_0887"/>
<feature type="domain" description="Glycosyl transferase family 51" evidence="21">
    <location>
        <begin position="79"/>
        <end position="253"/>
    </location>
</feature>
<sequence length="787" mass="89043">MEQKSTTKTSTTNKKSENNGRIVGRVIKFLWLGFFAIVLGVIAIFWATSNGWFGEIPNVRDLENPDIYISSDIISSDGVLLDRFETESRTPIYYKDLPPHLVDALLAKEDIRFFEHSGIDVRAAMRAVTSAGDSGGGSTITQQLAKQLYTVSPSTNFVKRVFQKLKEWVTSVQLEKLYTKEEIIAMYFNKFDFIYGAKGIESASKVYFNKKTKDLDLAESATLVSMFQNPVAFNPLKYPDVSKDKRNLVIDQMVKYNKISKEEGETVKASPVKTDRQFITQRDETYSAYFKTALRKEIEAWLEQYEKETGKRYNLDKDGLKIYVTLDSRMQKMAEAAVKKHLTHLQQQFFAEQRGRKLAPFYGVNEQKRNNIFLQAMRRTDLYRLMKENGSTEEEIIKRFNTKKDSIKFFTWDGIKYEKGKTLMDSIIYHKHILQAGLMSMDPKDGTIKAWVGGIDWEYFKFDHVKQARRQVGSTFKPFVYATAINQMGYTPCTVISNDRITIGGWSPRNANGRYGGSQDLRTALAYSTNMVSVRLILQTGIDPVIQMCRDLGVVSPIIKDNTIALGSTDLSVYEMVGAMSAFANGGIYIKPELILRIEDRQGKVLKDFSQTTREVVNEQVAYTMIDIMKGVVDRGTGSWVRRKYGITAEVAGKTGTSNDNSDGWFMGLTPNLVTGVWVGAEDRFAHFGSTALGQGANTSLPIWSYYMQSVYKEGNKLGITSADKFEKPEGYDNGCENFHSYSNLSAGSFDDDEVIEGGGDDPNYRPSKKVDRSPDLDEDDEIDFNQ</sequence>
<evidence type="ECO:0000256" key="6">
    <source>
        <dbReference type="ARBA" id="ARBA00022645"/>
    </source>
</evidence>
<dbReference type="RefSeq" id="WP_013597990.1">
    <property type="nucleotide sequence ID" value="NC_015144.1"/>
</dbReference>
<dbReference type="EMBL" id="CP002455">
    <property type="protein sequence ID" value="ADX67599.1"/>
    <property type="molecule type" value="Genomic_DNA"/>
</dbReference>
<dbReference type="PANTHER" id="PTHR32282:SF11">
    <property type="entry name" value="PENICILLIN-BINDING PROTEIN 1B"/>
    <property type="match status" value="1"/>
</dbReference>
<dbReference type="GO" id="GO:0009252">
    <property type="term" value="P:peptidoglycan biosynthetic process"/>
    <property type="evidence" value="ECO:0007669"/>
    <property type="project" value="UniProtKB-KW"/>
</dbReference>
<evidence type="ECO:0000313" key="23">
    <source>
        <dbReference type="Proteomes" id="UP000008641"/>
    </source>
</evidence>
<evidence type="ECO:0000256" key="7">
    <source>
        <dbReference type="ARBA" id="ARBA00022670"/>
    </source>
</evidence>
<evidence type="ECO:0000313" key="22">
    <source>
        <dbReference type="EMBL" id="ADX67599.1"/>
    </source>
</evidence>
<evidence type="ECO:0000256" key="5">
    <source>
        <dbReference type="ARBA" id="ARBA00022475"/>
    </source>
</evidence>
<dbReference type="GO" id="GO:0030288">
    <property type="term" value="C:outer membrane-bounded periplasmic space"/>
    <property type="evidence" value="ECO:0007669"/>
    <property type="project" value="TreeGrafter"/>
</dbReference>
<evidence type="ECO:0000256" key="9">
    <source>
        <dbReference type="ARBA" id="ARBA00022679"/>
    </source>
</evidence>
<dbReference type="GO" id="GO:0071555">
    <property type="term" value="P:cell wall organization"/>
    <property type="evidence" value="ECO:0007669"/>
    <property type="project" value="UniProtKB-KW"/>
</dbReference>
<evidence type="ECO:0000256" key="1">
    <source>
        <dbReference type="ARBA" id="ARBA00004236"/>
    </source>
</evidence>
<dbReference type="GO" id="GO:0008360">
    <property type="term" value="P:regulation of cell shape"/>
    <property type="evidence" value="ECO:0007669"/>
    <property type="project" value="UniProtKB-KW"/>
</dbReference>
<dbReference type="PANTHER" id="PTHR32282">
    <property type="entry name" value="BINDING PROTEIN TRANSPEPTIDASE, PUTATIVE-RELATED"/>
    <property type="match status" value="1"/>
</dbReference>
<evidence type="ECO:0000256" key="3">
    <source>
        <dbReference type="ARBA" id="ARBA00007090"/>
    </source>
</evidence>
<evidence type="ECO:0000256" key="18">
    <source>
        <dbReference type="SAM" id="MobiDB-lite"/>
    </source>
</evidence>
<evidence type="ECO:0000256" key="17">
    <source>
        <dbReference type="ARBA" id="ARBA00049902"/>
    </source>
</evidence>
<dbReference type="STRING" id="865938.Weevi_0887"/>
<keyword evidence="6" id="KW-0121">Carboxypeptidase</keyword>
<keyword evidence="11" id="KW-0133">Cell shape</keyword>
<proteinExistence type="inferred from homology"/>
<keyword evidence="12" id="KW-0573">Peptidoglycan synthesis</keyword>
<dbReference type="InterPro" id="IPR001264">
    <property type="entry name" value="Glyco_trans_51"/>
</dbReference>
<keyword evidence="15" id="KW-0961">Cell wall biogenesis/degradation</keyword>
<evidence type="ECO:0000256" key="11">
    <source>
        <dbReference type="ARBA" id="ARBA00022960"/>
    </source>
</evidence>
<feature type="compositionally biased region" description="Acidic residues" evidence="18">
    <location>
        <begin position="777"/>
        <end position="787"/>
    </location>
</feature>
<dbReference type="GO" id="GO:0005886">
    <property type="term" value="C:plasma membrane"/>
    <property type="evidence" value="ECO:0007669"/>
    <property type="project" value="UniProtKB-SubCell"/>
</dbReference>
<keyword evidence="19" id="KW-0812">Transmembrane</keyword>
<accession>F0P1A0</accession>
<keyword evidence="5" id="KW-1003">Cell membrane</keyword>
<dbReference type="Pfam" id="PF00905">
    <property type="entry name" value="Transpeptidase"/>
    <property type="match status" value="1"/>
</dbReference>
<comment type="catalytic activity">
    <reaction evidence="16">
        <text>Preferential cleavage: (Ac)2-L-Lys-D-Ala-|-D-Ala. Also transpeptidation of peptidyl-alanyl moieties that are N-acyl substituents of D-alanine.</text>
        <dbReference type="EC" id="3.4.16.4"/>
    </reaction>
</comment>
<dbReference type="Pfam" id="PF00912">
    <property type="entry name" value="Transgly"/>
    <property type="match status" value="1"/>
</dbReference>
<comment type="subcellular location">
    <subcellularLocation>
        <location evidence="1">Cell membrane</location>
    </subcellularLocation>
</comment>
<evidence type="ECO:0000256" key="12">
    <source>
        <dbReference type="ARBA" id="ARBA00022984"/>
    </source>
</evidence>
<organism evidence="22 23">
    <name type="scientific">Weeksella virosa (strain ATCC 43766 / DSM 16922 / JCM 21250 / CCUG 30538 / CDC 9751 / IAM 14551 / NBRC 16016 / NCTC 11634 / CL345/78)</name>
    <dbReference type="NCBI Taxonomy" id="865938"/>
    <lineage>
        <taxon>Bacteria</taxon>
        <taxon>Pseudomonadati</taxon>
        <taxon>Bacteroidota</taxon>
        <taxon>Flavobacteriia</taxon>
        <taxon>Flavobacteriales</taxon>
        <taxon>Weeksellaceae</taxon>
        <taxon>Weeksella</taxon>
    </lineage>
</organism>
<evidence type="ECO:0000256" key="4">
    <source>
        <dbReference type="ARBA" id="ARBA00007739"/>
    </source>
</evidence>
<gene>
    <name evidence="22" type="ordered locus">Weevi_0887</name>
</gene>
<evidence type="ECO:0000256" key="10">
    <source>
        <dbReference type="ARBA" id="ARBA00022801"/>
    </source>
</evidence>
<dbReference type="HOGENOM" id="CLU_006354_2_4_10"/>
<keyword evidence="14" id="KW-0511">Multifunctional enzyme</keyword>
<dbReference type="InterPro" id="IPR023346">
    <property type="entry name" value="Lysozyme-like_dom_sf"/>
</dbReference>
<feature type="region of interest" description="Disordered" evidence="18">
    <location>
        <begin position="750"/>
        <end position="787"/>
    </location>
</feature>
<evidence type="ECO:0000256" key="16">
    <source>
        <dbReference type="ARBA" id="ARBA00034000"/>
    </source>
</evidence>